<proteinExistence type="inferred from homology"/>
<evidence type="ECO:0000313" key="16">
    <source>
        <dbReference type="Proteomes" id="UP000279029"/>
    </source>
</evidence>
<dbReference type="HAMAP" id="MF_01151">
    <property type="entry name" value="GrpE"/>
    <property type="match status" value="1"/>
</dbReference>
<dbReference type="SUPFAM" id="SSF58014">
    <property type="entry name" value="Coiled-coil domain of nucleotide exchange factor GrpE"/>
    <property type="match status" value="1"/>
</dbReference>
<evidence type="ECO:0000256" key="12">
    <source>
        <dbReference type="RuleBase" id="RU004478"/>
    </source>
</evidence>
<dbReference type="PRINTS" id="PR00773">
    <property type="entry name" value="GRPEPROTEIN"/>
</dbReference>
<comment type="similarity">
    <text evidence="2 10 12">Belongs to the GrpE family.</text>
</comment>
<name>A0A3P7PH36_9FIRM</name>
<dbReference type="Gene3D" id="3.90.20.20">
    <property type="match status" value="1"/>
</dbReference>
<evidence type="ECO:0000256" key="14">
    <source>
        <dbReference type="SAM" id="MobiDB-lite"/>
    </source>
</evidence>
<evidence type="ECO:0000256" key="5">
    <source>
        <dbReference type="ARBA" id="ARBA00023016"/>
    </source>
</evidence>
<dbReference type="InterPro" id="IPR013805">
    <property type="entry name" value="GrpE_CC"/>
</dbReference>
<keyword evidence="13" id="KW-0175">Coiled coil</keyword>
<feature type="region of interest" description="Disordered" evidence="14">
    <location>
        <begin position="1"/>
        <end position="29"/>
    </location>
</feature>
<dbReference type="Proteomes" id="UP000279029">
    <property type="component" value="Chromosome"/>
</dbReference>
<dbReference type="GO" id="GO:0051087">
    <property type="term" value="F:protein-folding chaperone binding"/>
    <property type="evidence" value="ECO:0007669"/>
    <property type="project" value="InterPro"/>
</dbReference>
<evidence type="ECO:0000256" key="1">
    <source>
        <dbReference type="ARBA" id="ARBA00004496"/>
    </source>
</evidence>
<organism evidence="15 16">
    <name type="scientific">Petrocella atlantisensis</name>
    <dbReference type="NCBI Taxonomy" id="2173034"/>
    <lineage>
        <taxon>Bacteria</taxon>
        <taxon>Bacillati</taxon>
        <taxon>Bacillota</taxon>
        <taxon>Clostridia</taxon>
        <taxon>Lachnospirales</taxon>
        <taxon>Vallitaleaceae</taxon>
        <taxon>Petrocella</taxon>
    </lineage>
</organism>
<sequence length="203" mass="23441">MKNDKNKKDEEVLSEESLDVTSDKGPDLEDAMDQVEDVEVVAETETETIEVVSLEKQLEQKEAELKEQVDRHHRTLAEFDNFRKRTLKEKDLMYEKGAKEILEVLLPIVDNFERAFDAVTDDHKEDSFVKGISMIYKQLVAALKEMGVEEIEALDQVFDPHLHHAVQHETSDDHDESIVAAVYQKGYKYKDSVLRYSMVKVVN</sequence>
<feature type="coiled-coil region" evidence="13">
    <location>
        <begin position="44"/>
        <end position="78"/>
    </location>
</feature>
<dbReference type="FunFam" id="2.30.22.10:FF:000001">
    <property type="entry name" value="Protein GrpE"/>
    <property type="match status" value="1"/>
</dbReference>
<dbReference type="InterPro" id="IPR000740">
    <property type="entry name" value="GrpE"/>
</dbReference>
<dbReference type="PROSITE" id="PS01071">
    <property type="entry name" value="GRPE"/>
    <property type="match status" value="1"/>
</dbReference>
<evidence type="ECO:0000256" key="8">
    <source>
        <dbReference type="ARBA" id="ARBA00072274"/>
    </source>
</evidence>
<comment type="subcellular location">
    <subcellularLocation>
        <location evidence="1 10">Cytoplasm</location>
    </subcellularLocation>
</comment>
<feature type="compositionally biased region" description="Basic and acidic residues" evidence="14">
    <location>
        <begin position="1"/>
        <end position="11"/>
    </location>
</feature>
<evidence type="ECO:0000256" key="11">
    <source>
        <dbReference type="RuleBase" id="RU000639"/>
    </source>
</evidence>
<dbReference type="SUPFAM" id="SSF51064">
    <property type="entry name" value="Head domain of nucleotide exchange factor GrpE"/>
    <property type="match status" value="1"/>
</dbReference>
<dbReference type="GO" id="GO:0005737">
    <property type="term" value="C:cytoplasm"/>
    <property type="evidence" value="ECO:0007669"/>
    <property type="project" value="UniProtKB-SubCell"/>
</dbReference>
<dbReference type="GO" id="GO:0000774">
    <property type="term" value="F:adenyl-nucleotide exchange factor activity"/>
    <property type="evidence" value="ECO:0007669"/>
    <property type="project" value="InterPro"/>
</dbReference>
<dbReference type="InterPro" id="IPR009012">
    <property type="entry name" value="GrpE_head"/>
</dbReference>
<reference evidence="15 16" key="1">
    <citation type="submission" date="2018-09" db="EMBL/GenBank/DDBJ databases">
        <authorList>
            <person name="Postec A."/>
        </authorList>
    </citation>
    <scope>NUCLEOTIDE SEQUENCE [LARGE SCALE GENOMIC DNA]</scope>
    <source>
        <strain evidence="15">70B-A</strain>
    </source>
</reference>
<evidence type="ECO:0000256" key="7">
    <source>
        <dbReference type="ARBA" id="ARBA00053401"/>
    </source>
</evidence>
<comment type="function">
    <text evidence="7 10 11">Participates actively in the response to hyperosmotic and heat shock by preventing the aggregation of stress-denatured proteins, in association with DnaK and GrpE. It is the nucleotide exchange factor for DnaK and may function as a thermosensor. Unfolded proteins bind initially to DnaJ; upon interaction with the DnaJ-bound protein, DnaK hydrolyzes its bound ATP, resulting in the formation of a stable complex. GrpE releases ADP from DnaK; ATP binding to DnaK triggers the release of the substrate protein, thus completing the reaction cycle. Several rounds of ATP-dependent interactions between DnaJ, DnaK and GrpE are required for fully efficient folding.</text>
</comment>
<accession>A0A3P7PH36</accession>
<comment type="subunit">
    <text evidence="3 10">Homodimer.</text>
</comment>
<dbReference type="GO" id="GO:0006457">
    <property type="term" value="P:protein folding"/>
    <property type="evidence" value="ECO:0007669"/>
    <property type="project" value="InterPro"/>
</dbReference>
<keyword evidence="16" id="KW-1185">Reference proteome</keyword>
<gene>
    <name evidence="10 15" type="primary">grpE</name>
    <name evidence="15" type="ORF">PATL70BA_3411</name>
</gene>
<dbReference type="PANTHER" id="PTHR21237">
    <property type="entry name" value="GRPE PROTEIN"/>
    <property type="match status" value="1"/>
</dbReference>
<dbReference type="Pfam" id="PF01025">
    <property type="entry name" value="GrpE"/>
    <property type="match status" value="1"/>
</dbReference>
<evidence type="ECO:0000256" key="13">
    <source>
        <dbReference type="SAM" id="Coils"/>
    </source>
</evidence>
<dbReference type="NCBIfam" id="NF010738">
    <property type="entry name" value="PRK14140.1"/>
    <property type="match status" value="1"/>
</dbReference>
<dbReference type="KEGG" id="cbar:PATL70BA_3411"/>
<evidence type="ECO:0000256" key="3">
    <source>
        <dbReference type="ARBA" id="ARBA00011738"/>
    </source>
</evidence>
<protein>
    <recommendedName>
        <fullName evidence="8 10">Protein GrpE</fullName>
    </recommendedName>
    <alternativeName>
        <fullName evidence="9 10">HSP-70 cofactor</fullName>
    </alternativeName>
</protein>
<dbReference type="RefSeq" id="WP_243115936.1">
    <property type="nucleotide sequence ID" value="NZ_LR130778.1"/>
</dbReference>
<dbReference type="CDD" id="cd00446">
    <property type="entry name" value="GrpE"/>
    <property type="match status" value="1"/>
</dbReference>
<evidence type="ECO:0000256" key="2">
    <source>
        <dbReference type="ARBA" id="ARBA00009054"/>
    </source>
</evidence>
<evidence type="ECO:0000256" key="6">
    <source>
        <dbReference type="ARBA" id="ARBA00023186"/>
    </source>
</evidence>
<evidence type="ECO:0000313" key="15">
    <source>
        <dbReference type="EMBL" id="VDN49343.1"/>
    </source>
</evidence>
<dbReference type="Gene3D" id="2.30.22.10">
    <property type="entry name" value="Head domain of nucleotide exchange factor GrpE"/>
    <property type="match status" value="1"/>
</dbReference>
<dbReference type="EMBL" id="LR130778">
    <property type="protein sequence ID" value="VDN49343.1"/>
    <property type="molecule type" value="Genomic_DNA"/>
</dbReference>
<keyword evidence="5 10" id="KW-0346">Stress response</keyword>
<evidence type="ECO:0000256" key="4">
    <source>
        <dbReference type="ARBA" id="ARBA00022490"/>
    </source>
</evidence>
<evidence type="ECO:0000256" key="10">
    <source>
        <dbReference type="HAMAP-Rule" id="MF_01151"/>
    </source>
</evidence>
<keyword evidence="6 10" id="KW-0143">Chaperone</keyword>
<dbReference type="GO" id="GO:0051082">
    <property type="term" value="F:unfolded protein binding"/>
    <property type="evidence" value="ECO:0007669"/>
    <property type="project" value="TreeGrafter"/>
</dbReference>
<dbReference type="GO" id="GO:0042803">
    <property type="term" value="F:protein homodimerization activity"/>
    <property type="evidence" value="ECO:0007669"/>
    <property type="project" value="InterPro"/>
</dbReference>
<evidence type="ECO:0000256" key="9">
    <source>
        <dbReference type="ARBA" id="ARBA00076414"/>
    </source>
</evidence>
<dbReference type="PANTHER" id="PTHR21237:SF23">
    <property type="entry name" value="GRPE PROTEIN HOMOLOG, MITOCHONDRIAL"/>
    <property type="match status" value="1"/>
</dbReference>
<dbReference type="AlphaFoldDB" id="A0A3P7PH36"/>
<keyword evidence="4 10" id="KW-0963">Cytoplasm</keyword>